<evidence type="ECO:0000256" key="1">
    <source>
        <dbReference type="SAM" id="Phobius"/>
    </source>
</evidence>
<reference evidence="3" key="1">
    <citation type="submission" date="2017-05" db="EMBL/GenBank/DDBJ databases">
        <authorList>
            <person name="Song R."/>
            <person name="Chenine A.L."/>
            <person name="Ruprecht R.M."/>
        </authorList>
    </citation>
    <scope>NUCLEOTIDE SEQUENCE [LARGE SCALE GENOMIC DNA]</scope>
</reference>
<gene>
    <name evidence="2" type="ORF">ZT1E4_G2220</name>
</gene>
<evidence type="ECO:0000313" key="2">
    <source>
        <dbReference type="EMBL" id="SMR45602.1"/>
    </source>
</evidence>
<keyword evidence="1" id="KW-0472">Membrane</keyword>
<feature type="transmembrane region" description="Helical" evidence="1">
    <location>
        <begin position="96"/>
        <end position="116"/>
    </location>
</feature>
<feature type="transmembrane region" description="Helical" evidence="1">
    <location>
        <begin position="255"/>
        <end position="276"/>
    </location>
</feature>
<feature type="transmembrane region" description="Helical" evidence="1">
    <location>
        <begin position="338"/>
        <end position="365"/>
    </location>
</feature>
<protein>
    <submittedName>
        <fullName evidence="2">Uncharacterized protein</fullName>
    </submittedName>
</protein>
<accession>A0A2H1FWB2</accession>
<feature type="transmembrane region" description="Helical" evidence="1">
    <location>
        <begin position="305"/>
        <end position="326"/>
    </location>
</feature>
<evidence type="ECO:0000313" key="3">
    <source>
        <dbReference type="Proteomes" id="UP000245764"/>
    </source>
</evidence>
<feature type="transmembrane region" description="Helical" evidence="1">
    <location>
        <begin position="172"/>
        <end position="196"/>
    </location>
</feature>
<dbReference type="EMBL" id="LT854254">
    <property type="protein sequence ID" value="SMR45602.1"/>
    <property type="molecule type" value="Genomic_DNA"/>
</dbReference>
<name>A0A2H1FWB2_ZYMTR</name>
<sequence length="383" mass="42036">MASITSNPSSRSISNTLPTLLFILISALSLYGMRLSPVTHVMAEIFRDMWSTPDFYWPTNGVLARKVYTGIPLVDYFLKVLGTAFLPGSAGWERKLWLLHVEFLVSFGAVVGVLNVEAGRRGNQGRWIAYTSLWSLLYQNGGAVVLPIYYILHARATSSSPSSFHPSSQLLPTPLASTLNTAMLLGYWIPTFFLLYPLQDPDVKQLVIAVWQFSPMYVNLIWWIESQLTESTTTTTTSSSAKGKGGRSDLPSLRVLYATIITICTTTHLGVISSILTTTDPGVSFSSVYLLHYRSIFTPYESLHYIFQVDFWGIFLATGIWSLVGVRDLRNLGITDVGYVSATVGLGVVSVLAGPGAAVAGFWWWREEKLAGIPIAGGDGKGK</sequence>
<proteinExistence type="predicted"/>
<dbReference type="AlphaFoldDB" id="A0A2H1FWB2"/>
<keyword evidence="1" id="KW-1133">Transmembrane helix</keyword>
<organism evidence="2 3">
    <name type="scientific">Zymoseptoria tritici ST99CH_1E4</name>
    <dbReference type="NCBI Taxonomy" id="1276532"/>
    <lineage>
        <taxon>Eukaryota</taxon>
        <taxon>Fungi</taxon>
        <taxon>Dikarya</taxon>
        <taxon>Ascomycota</taxon>
        <taxon>Pezizomycotina</taxon>
        <taxon>Dothideomycetes</taxon>
        <taxon>Dothideomycetidae</taxon>
        <taxon>Mycosphaerellales</taxon>
        <taxon>Mycosphaerellaceae</taxon>
        <taxon>Zymoseptoria</taxon>
    </lineage>
</organism>
<dbReference type="Proteomes" id="UP000245764">
    <property type="component" value="Chromosome 2"/>
</dbReference>
<feature type="transmembrane region" description="Helical" evidence="1">
    <location>
        <begin position="128"/>
        <end position="152"/>
    </location>
</feature>
<keyword evidence="1" id="KW-0812">Transmembrane</keyword>